<dbReference type="GO" id="GO:0009055">
    <property type="term" value="F:electron transfer activity"/>
    <property type="evidence" value="ECO:0007669"/>
    <property type="project" value="InterPro"/>
</dbReference>
<keyword evidence="2" id="KW-1185">Reference proteome</keyword>
<dbReference type="InterPro" id="IPR035973">
    <property type="entry name" value="Cyt_c_oxidase_su3-like_sf"/>
</dbReference>
<dbReference type="InParanoid" id="F4WGL7"/>
<dbReference type="EMBL" id="GL888137">
    <property type="protein sequence ID" value="EGI66682.1"/>
    <property type="molecule type" value="Genomic_DNA"/>
</dbReference>
<accession>F4WGL7</accession>
<sequence length="300" mass="34211">MANIRNPSSFSKYKKVYDISILPIYTEKQMLLIQLYRSMSEECSCFLFLLIPSTSTYGSCSPFSMGEFKTAKRLGMLAKRMSIISSYLWIQPFMFNCLASRLSRPANENGLKWIGNFQFIRIQSSKLTYLKVSASRMKNDFVHVAPSTGLTVCHSVTPIINDILDYLGANFTQNSRLGRLAISATSVILSLLFIRTGAHSVHIIRYSNLNVKEASDDTRCREKISFICTWARRQYTSVEVGTARRIGKALTNNLPYLVGVCDRWLLTTLAWSYIPALAGTYCEERRTRETKRPWWLAPGR</sequence>
<dbReference type="GO" id="GO:0016020">
    <property type="term" value="C:membrane"/>
    <property type="evidence" value="ECO:0007669"/>
    <property type="project" value="InterPro"/>
</dbReference>
<proteinExistence type="predicted"/>
<dbReference type="AlphaFoldDB" id="F4WGL7"/>
<name>F4WGL7_ACREC</name>
<protein>
    <submittedName>
        <fullName evidence="1">Uncharacterized protein</fullName>
    </submittedName>
</protein>
<organism evidence="2">
    <name type="scientific">Acromyrmex echinatior</name>
    <name type="common">Panamanian leafcutter ant</name>
    <name type="synonym">Acromyrmex octospinosus echinatior</name>
    <dbReference type="NCBI Taxonomy" id="103372"/>
    <lineage>
        <taxon>Eukaryota</taxon>
        <taxon>Metazoa</taxon>
        <taxon>Ecdysozoa</taxon>
        <taxon>Arthropoda</taxon>
        <taxon>Hexapoda</taxon>
        <taxon>Insecta</taxon>
        <taxon>Pterygota</taxon>
        <taxon>Neoptera</taxon>
        <taxon>Endopterygota</taxon>
        <taxon>Hymenoptera</taxon>
        <taxon>Apocrita</taxon>
        <taxon>Aculeata</taxon>
        <taxon>Formicoidea</taxon>
        <taxon>Formicidae</taxon>
        <taxon>Myrmicinae</taxon>
        <taxon>Acromyrmex</taxon>
    </lineage>
</organism>
<reference evidence="1" key="1">
    <citation type="submission" date="2011-02" db="EMBL/GenBank/DDBJ databases">
        <title>The genome of the leaf-cutting ant Acromyrmex echinatior suggests key adaptations to social evolution and fungus farming.</title>
        <authorList>
            <person name="Nygaard S."/>
            <person name="Zhang G."/>
        </authorList>
    </citation>
    <scope>NUCLEOTIDE SEQUENCE</scope>
</reference>
<evidence type="ECO:0000313" key="2">
    <source>
        <dbReference type="Proteomes" id="UP000007755"/>
    </source>
</evidence>
<evidence type="ECO:0000313" key="1">
    <source>
        <dbReference type="EMBL" id="EGI66682.1"/>
    </source>
</evidence>
<dbReference type="SUPFAM" id="SSF81452">
    <property type="entry name" value="Cytochrome c oxidase subunit III-like"/>
    <property type="match status" value="1"/>
</dbReference>
<dbReference type="Proteomes" id="UP000007755">
    <property type="component" value="Unassembled WGS sequence"/>
</dbReference>
<gene>
    <name evidence="1" type="ORF">G5I_04799</name>
</gene>